<reference evidence="2 3" key="1">
    <citation type="journal article" date="2006" name="Proc. Natl. Acad. Sci. U.S.A.">
        <title>Comparative genomics of the lactic acid bacteria.</title>
        <authorList>
            <person name="Makarova K."/>
            <person name="Slesarev A."/>
            <person name="Wolf Y."/>
            <person name="Sorokin A."/>
            <person name="Mirkin B."/>
            <person name="Koonin E."/>
            <person name="Pavlov A."/>
            <person name="Pavlova N."/>
            <person name="Karamychev V."/>
            <person name="Polouchine N."/>
            <person name="Shakhova V."/>
            <person name="Grigoriev I."/>
            <person name="Lou Y."/>
            <person name="Rohksar D."/>
            <person name="Lucas S."/>
            <person name="Huang K."/>
            <person name="Goodstein D.M."/>
            <person name="Hawkins T."/>
            <person name="Plengvidhya V."/>
            <person name="Welker D."/>
            <person name="Hughes J."/>
            <person name="Goh Y."/>
            <person name="Benson A."/>
            <person name="Baldwin K."/>
            <person name="Lee J.H."/>
            <person name="Diaz-Muniz I."/>
            <person name="Dosti B."/>
            <person name="Smeianov V."/>
            <person name="Wechter W."/>
            <person name="Barabote R."/>
            <person name="Lorca G."/>
            <person name="Altermann E."/>
            <person name="Barrangou R."/>
            <person name="Ganesan B."/>
            <person name="Xie Y."/>
            <person name="Rawsthorne H."/>
            <person name="Tamir D."/>
            <person name="Parker C."/>
            <person name="Breidt F."/>
            <person name="Broadbent J."/>
            <person name="Hutkins R."/>
            <person name="O'Sullivan D."/>
            <person name="Steele J."/>
            <person name="Unlu G."/>
            <person name="Saier M."/>
            <person name="Klaenhammer T."/>
            <person name="Richardson P."/>
            <person name="Kozyavkin S."/>
            <person name="Weimer B."/>
            <person name="Mills D."/>
        </authorList>
    </citation>
    <scope>NUCLEOTIDE SEQUENCE [LARGE SCALE GENOMIC DNA]</scope>
    <source>
        <strain evidence="2 3">SK11</strain>
    </source>
</reference>
<sequence length="35" mass="3741">MNKKIFVPMATIKLLSSAILFANSASADTNMNVQA</sequence>
<organism evidence="2 3">
    <name type="scientific">Lactococcus lactis subsp. cremoris (strain SK11)</name>
    <dbReference type="NCBI Taxonomy" id="272622"/>
    <lineage>
        <taxon>Bacteria</taxon>
        <taxon>Bacillati</taxon>
        <taxon>Bacillota</taxon>
        <taxon>Bacilli</taxon>
        <taxon>Lactobacillales</taxon>
        <taxon>Streptococcaceae</taxon>
        <taxon>Lactococcus</taxon>
        <taxon>Lactococcus cremoris subsp. cremoris</taxon>
    </lineage>
</organism>
<proteinExistence type="predicted"/>
<gene>
    <name evidence="2" type="ordered locus">LACR_0285</name>
</gene>
<evidence type="ECO:0000256" key="1">
    <source>
        <dbReference type="SAM" id="SignalP"/>
    </source>
</evidence>
<name>Q032H6_LACLS</name>
<dbReference type="KEGG" id="llc:LACR_0285"/>
<accession>Q032H6</accession>
<protein>
    <submittedName>
        <fullName evidence="2">Uncharacterized protein</fullName>
    </submittedName>
</protein>
<feature type="chain" id="PRO_5004163737" evidence="1">
    <location>
        <begin position="28"/>
        <end position="35"/>
    </location>
</feature>
<dbReference type="HOGENOM" id="CLU_3365613_0_0_9"/>
<keyword evidence="1" id="KW-0732">Signal</keyword>
<dbReference type="EMBL" id="CP000425">
    <property type="protein sequence ID" value="ABJ71896.1"/>
    <property type="molecule type" value="Genomic_DNA"/>
</dbReference>
<feature type="signal peptide" evidence="1">
    <location>
        <begin position="1"/>
        <end position="27"/>
    </location>
</feature>
<evidence type="ECO:0000313" key="3">
    <source>
        <dbReference type="Proteomes" id="UP000000240"/>
    </source>
</evidence>
<evidence type="ECO:0000313" key="2">
    <source>
        <dbReference type="EMBL" id="ABJ71896.1"/>
    </source>
</evidence>
<dbReference type="AlphaFoldDB" id="Q032H6"/>
<dbReference type="Proteomes" id="UP000000240">
    <property type="component" value="Chromosome"/>
</dbReference>